<dbReference type="AlphaFoldDB" id="A0A2P4YET0"/>
<name>A0A2P4YET0_9STRA</name>
<sequence>MNQSHPVMIFGVPDEDVRQAVEIMIRYLAKILEHGFPLENEKRLRAIVYIYNVKRLRIGPDSLAHVPPLEI</sequence>
<comment type="caution">
    <text evidence="1">The sequence shown here is derived from an EMBL/GenBank/DDBJ whole genome shotgun (WGS) entry which is preliminary data.</text>
</comment>
<organism evidence="1 2">
    <name type="scientific">Phytophthora palmivora</name>
    <dbReference type="NCBI Taxonomy" id="4796"/>
    <lineage>
        <taxon>Eukaryota</taxon>
        <taxon>Sar</taxon>
        <taxon>Stramenopiles</taxon>
        <taxon>Oomycota</taxon>
        <taxon>Peronosporomycetes</taxon>
        <taxon>Peronosporales</taxon>
        <taxon>Peronosporaceae</taxon>
        <taxon>Phytophthora</taxon>
    </lineage>
</organism>
<accession>A0A2P4YET0</accession>
<proteinExistence type="predicted"/>
<dbReference type="EMBL" id="NCKW01003470">
    <property type="protein sequence ID" value="POM76322.1"/>
    <property type="molecule type" value="Genomic_DNA"/>
</dbReference>
<protein>
    <submittedName>
        <fullName evidence="1">Uncharacterized protein</fullName>
    </submittedName>
</protein>
<dbReference type="Proteomes" id="UP000237271">
    <property type="component" value="Unassembled WGS sequence"/>
</dbReference>
<reference evidence="1 2" key="1">
    <citation type="journal article" date="2017" name="Genome Biol. Evol.">
        <title>Phytophthora megakarya and P. palmivora, closely related causal agents of cacao black pod rot, underwent increases in genome sizes and gene numbers by different mechanisms.</title>
        <authorList>
            <person name="Ali S.S."/>
            <person name="Shao J."/>
            <person name="Lary D.J."/>
            <person name="Kronmiller B."/>
            <person name="Shen D."/>
            <person name="Strem M.D."/>
            <person name="Amoako-Attah I."/>
            <person name="Akrofi A.Y."/>
            <person name="Begoude B.A."/>
            <person name="Ten Hoopen G.M."/>
            <person name="Coulibaly K."/>
            <person name="Kebe B.I."/>
            <person name="Melnick R.L."/>
            <person name="Guiltinan M.J."/>
            <person name="Tyler B.M."/>
            <person name="Meinhardt L.W."/>
            <person name="Bailey B.A."/>
        </authorList>
    </citation>
    <scope>NUCLEOTIDE SEQUENCE [LARGE SCALE GENOMIC DNA]</scope>
    <source>
        <strain evidence="2">sbr112.9</strain>
    </source>
</reference>
<evidence type="ECO:0000313" key="2">
    <source>
        <dbReference type="Proteomes" id="UP000237271"/>
    </source>
</evidence>
<evidence type="ECO:0000313" key="1">
    <source>
        <dbReference type="EMBL" id="POM76322.1"/>
    </source>
</evidence>
<gene>
    <name evidence="1" type="ORF">PHPALM_6450</name>
</gene>
<keyword evidence="2" id="KW-1185">Reference proteome</keyword>